<evidence type="ECO:0000313" key="2">
    <source>
        <dbReference type="Proteomes" id="UP000615446"/>
    </source>
</evidence>
<keyword evidence="1" id="KW-0418">Kinase</keyword>
<organism evidence="1 2">
    <name type="scientific">Rhizophagus clarus</name>
    <dbReference type="NCBI Taxonomy" id="94130"/>
    <lineage>
        <taxon>Eukaryota</taxon>
        <taxon>Fungi</taxon>
        <taxon>Fungi incertae sedis</taxon>
        <taxon>Mucoromycota</taxon>
        <taxon>Glomeromycotina</taxon>
        <taxon>Glomeromycetes</taxon>
        <taxon>Glomerales</taxon>
        <taxon>Glomeraceae</taxon>
        <taxon>Rhizophagus</taxon>
    </lineage>
</organism>
<name>A0A8H3QG14_9GLOM</name>
<dbReference type="EMBL" id="BLAL01000034">
    <property type="protein sequence ID" value="GES77931.1"/>
    <property type="molecule type" value="Genomic_DNA"/>
</dbReference>
<evidence type="ECO:0000313" key="1">
    <source>
        <dbReference type="EMBL" id="GES77931.1"/>
    </source>
</evidence>
<dbReference type="OrthoDB" id="2442781at2759"/>
<protein>
    <submittedName>
        <fullName evidence="1">Kinase-like domain-containing protein</fullName>
    </submittedName>
</protein>
<gene>
    <name evidence="1" type="ORF">RCL2_000526000</name>
</gene>
<reference evidence="1" key="1">
    <citation type="submission" date="2019-10" db="EMBL/GenBank/DDBJ databases">
        <title>Conservation and host-specific expression of non-tandemly repeated heterogenous ribosome RNA gene in arbuscular mycorrhizal fungi.</title>
        <authorList>
            <person name="Maeda T."/>
            <person name="Kobayashi Y."/>
            <person name="Nakagawa T."/>
            <person name="Ezawa T."/>
            <person name="Yamaguchi K."/>
            <person name="Bino T."/>
            <person name="Nishimoto Y."/>
            <person name="Shigenobu S."/>
            <person name="Kawaguchi M."/>
        </authorList>
    </citation>
    <scope>NUCLEOTIDE SEQUENCE</scope>
    <source>
        <strain evidence="1">HR1</strain>
    </source>
</reference>
<keyword evidence="1" id="KW-0808">Transferase</keyword>
<accession>A0A8H3QG14</accession>
<proteinExistence type="predicted"/>
<comment type="caution">
    <text evidence="1">The sequence shown here is derived from an EMBL/GenBank/DDBJ whole genome shotgun (WGS) entry which is preliminary data.</text>
</comment>
<sequence>MFYINFIVNFDSYGKRPHDGTNDIDDINDDDIKSKKLKTESTVTQTQAVSHKDDNDNDNIYNEVEVDSRYVTQTYKFSLDNLNEAYNDLIDNRSRLLDIS</sequence>
<dbReference type="AlphaFoldDB" id="A0A8H3QG14"/>
<dbReference type="Proteomes" id="UP000615446">
    <property type="component" value="Unassembled WGS sequence"/>
</dbReference>
<dbReference type="GO" id="GO:0016301">
    <property type="term" value="F:kinase activity"/>
    <property type="evidence" value="ECO:0007669"/>
    <property type="project" value="UniProtKB-KW"/>
</dbReference>